<dbReference type="EC" id="5.2.1.8" evidence="6"/>
<organism evidence="9 10">
    <name type="scientific">Sulfurifustis variabilis</name>
    <dbReference type="NCBI Taxonomy" id="1675686"/>
    <lineage>
        <taxon>Bacteria</taxon>
        <taxon>Pseudomonadati</taxon>
        <taxon>Pseudomonadota</taxon>
        <taxon>Gammaproteobacteria</taxon>
        <taxon>Acidiferrobacterales</taxon>
        <taxon>Acidiferrobacteraceae</taxon>
        <taxon>Sulfurifustis</taxon>
    </lineage>
</organism>
<dbReference type="Gene3D" id="1.10.287.460">
    <property type="entry name" value="Peptidyl-prolyl cis-trans isomerase, FKBP-type, N-terminal domain"/>
    <property type="match status" value="1"/>
</dbReference>
<dbReference type="GO" id="GO:0006457">
    <property type="term" value="P:protein folding"/>
    <property type="evidence" value="ECO:0007669"/>
    <property type="project" value="InterPro"/>
</dbReference>
<dbReference type="EMBL" id="AP014936">
    <property type="protein sequence ID" value="BAU49388.1"/>
    <property type="molecule type" value="Genomic_DNA"/>
</dbReference>
<feature type="signal peptide" evidence="7">
    <location>
        <begin position="1"/>
        <end position="21"/>
    </location>
</feature>
<dbReference type="OrthoDB" id="9814548at2"/>
<dbReference type="Pfam" id="PF00254">
    <property type="entry name" value="FKBP_C"/>
    <property type="match status" value="1"/>
</dbReference>
<keyword evidence="3 5" id="KW-0697">Rotamase</keyword>
<dbReference type="SUPFAM" id="SSF54534">
    <property type="entry name" value="FKBP-like"/>
    <property type="match status" value="1"/>
</dbReference>
<evidence type="ECO:0000256" key="3">
    <source>
        <dbReference type="ARBA" id="ARBA00023110"/>
    </source>
</evidence>
<dbReference type="PROSITE" id="PS50059">
    <property type="entry name" value="FKBP_PPIASE"/>
    <property type="match status" value="1"/>
</dbReference>
<comment type="catalytic activity">
    <reaction evidence="1 5 6">
        <text>[protein]-peptidylproline (omega=180) = [protein]-peptidylproline (omega=0)</text>
        <dbReference type="Rhea" id="RHEA:16237"/>
        <dbReference type="Rhea" id="RHEA-COMP:10747"/>
        <dbReference type="Rhea" id="RHEA-COMP:10748"/>
        <dbReference type="ChEBI" id="CHEBI:83833"/>
        <dbReference type="ChEBI" id="CHEBI:83834"/>
        <dbReference type="EC" id="5.2.1.8"/>
    </reaction>
</comment>
<keyword evidence="10" id="KW-1185">Reference proteome</keyword>
<keyword evidence="7" id="KW-0732">Signal</keyword>
<dbReference type="InterPro" id="IPR000774">
    <property type="entry name" value="PPIase_FKBP_N"/>
</dbReference>
<dbReference type="KEGG" id="sva:SVA_2840"/>
<dbReference type="FunFam" id="3.10.50.40:FF:000006">
    <property type="entry name" value="Peptidyl-prolyl cis-trans isomerase"/>
    <property type="match status" value="1"/>
</dbReference>
<evidence type="ECO:0000256" key="1">
    <source>
        <dbReference type="ARBA" id="ARBA00000971"/>
    </source>
</evidence>
<dbReference type="Gene3D" id="3.10.50.40">
    <property type="match status" value="1"/>
</dbReference>
<comment type="similarity">
    <text evidence="2 6">Belongs to the FKBP-type PPIase family.</text>
</comment>
<feature type="domain" description="PPIase FKBP-type" evidence="8">
    <location>
        <begin position="137"/>
        <end position="223"/>
    </location>
</feature>
<evidence type="ECO:0000313" key="9">
    <source>
        <dbReference type="EMBL" id="BAU49388.1"/>
    </source>
</evidence>
<gene>
    <name evidence="9" type="ORF">SVA_2840</name>
</gene>
<dbReference type="InterPro" id="IPR046357">
    <property type="entry name" value="PPIase_dom_sf"/>
</dbReference>
<dbReference type="GO" id="GO:0003755">
    <property type="term" value="F:peptidyl-prolyl cis-trans isomerase activity"/>
    <property type="evidence" value="ECO:0007669"/>
    <property type="project" value="UniProtKB-UniRule"/>
</dbReference>
<name>A0A1B4V794_9GAMM</name>
<dbReference type="Pfam" id="PF01346">
    <property type="entry name" value="FKBP_N"/>
    <property type="match status" value="1"/>
</dbReference>
<dbReference type="RefSeq" id="WP_096461797.1">
    <property type="nucleotide sequence ID" value="NZ_AP014936.1"/>
</dbReference>
<proteinExistence type="inferred from homology"/>
<evidence type="ECO:0000256" key="5">
    <source>
        <dbReference type="PROSITE-ProRule" id="PRU00277"/>
    </source>
</evidence>
<evidence type="ECO:0000259" key="8">
    <source>
        <dbReference type="PROSITE" id="PS50059"/>
    </source>
</evidence>
<keyword evidence="4 5" id="KW-0413">Isomerase</keyword>
<dbReference type="PANTHER" id="PTHR43811">
    <property type="entry name" value="FKBP-TYPE PEPTIDYL-PROLYL CIS-TRANS ISOMERASE FKPA"/>
    <property type="match status" value="1"/>
</dbReference>
<evidence type="ECO:0000313" key="10">
    <source>
        <dbReference type="Proteomes" id="UP000218899"/>
    </source>
</evidence>
<protein>
    <recommendedName>
        <fullName evidence="6">Peptidyl-prolyl cis-trans isomerase</fullName>
        <ecNumber evidence="6">5.2.1.8</ecNumber>
    </recommendedName>
</protein>
<evidence type="ECO:0000256" key="6">
    <source>
        <dbReference type="RuleBase" id="RU003915"/>
    </source>
</evidence>
<evidence type="ECO:0000256" key="4">
    <source>
        <dbReference type="ARBA" id="ARBA00023235"/>
    </source>
</evidence>
<dbReference type="PANTHER" id="PTHR43811:SF19">
    <property type="entry name" value="39 KDA FK506-BINDING NUCLEAR PROTEIN"/>
    <property type="match status" value="1"/>
</dbReference>
<reference evidence="9 10" key="1">
    <citation type="submission" date="2015-08" db="EMBL/GenBank/DDBJ databases">
        <title>Complete genome sequence of Sulfurifustis variabilis.</title>
        <authorList>
            <person name="Miura A."/>
            <person name="Kojima H."/>
            <person name="Fukui M."/>
        </authorList>
    </citation>
    <scope>NUCLEOTIDE SEQUENCE [LARGE SCALE GENOMIC DNA]</scope>
    <source>
        <strain evidence="10">skN76</strain>
    </source>
</reference>
<dbReference type="AlphaFoldDB" id="A0A1B4V794"/>
<evidence type="ECO:0000256" key="2">
    <source>
        <dbReference type="ARBA" id="ARBA00006577"/>
    </source>
</evidence>
<dbReference type="Proteomes" id="UP000218899">
    <property type="component" value="Chromosome"/>
</dbReference>
<accession>A0A1B4V794</accession>
<dbReference type="InterPro" id="IPR036944">
    <property type="entry name" value="PPIase_FKBP_N_sf"/>
</dbReference>
<dbReference type="InterPro" id="IPR001179">
    <property type="entry name" value="PPIase_FKBP_dom"/>
</dbReference>
<feature type="chain" id="PRO_5008571240" description="Peptidyl-prolyl cis-trans isomerase" evidence="7">
    <location>
        <begin position="22"/>
        <end position="225"/>
    </location>
</feature>
<evidence type="ECO:0000256" key="7">
    <source>
        <dbReference type="SAM" id="SignalP"/>
    </source>
</evidence>
<sequence length="225" mass="23899">MRVIVPCVFAALFASASVAVAAGPEPKSEEQKTFYAIGVLLSGNLSTFNLSKSDLEMVKAGLSDGVLNQKPKVDVNAYRPKIQELQKTRMASVMQRQKQAGAAYAEKTAGQKGASRTASGMVYVPLKPGSGASPAATDQVKVHYKGTLIDGKVFDSSIERGEPVTFGLNQVIRCWTEGLQLMKVGGKSRLVCPSDIAYGDTGRPPVIPPGATLVFEVDLLDIVKP</sequence>